<proteinExistence type="predicted"/>
<protein>
    <submittedName>
        <fullName evidence="1">Uncharacterized protein</fullName>
    </submittedName>
</protein>
<accession>A0ABR8XIE7</accession>
<comment type="caution">
    <text evidence="1">The sequence shown here is derived from an EMBL/GenBank/DDBJ whole genome shotgun (WGS) entry which is preliminary data.</text>
</comment>
<gene>
    <name evidence="1" type="ORF">H9632_01445</name>
</gene>
<organism evidence="1 2">
    <name type="scientific">Solibacillus merdavium</name>
    <dbReference type="NCBI Taxonomy" id="2762218"/>
    <lineage>
        <taxon>Bacteria</taxon>
        <taxon>Bacillati</taxon>
        <taxon>Bacillota</taxon>
        <taxon>Bacilli</taxon>
        <taxon>Bacillales</taxon>
        <taxon>Caryophanaceae</taxon>
        <taxon>Solibacillus</taxon>
    </lineage>
</organism>
<keyword evidence="2" id="KW-1185">Reference proteome</keyword>
<evidence type="ECO:0000313" key="2">
    <source>
        <dbReference type="Proteomes" id="UP000600565"/>
    </source>
</evidence>
<evidence type="ECO:0000313" key="1">
    <source>
        <dbReference type="EMBL" id="MBD8031713.1"/>
    </source>
</evidence>
<sequence>MWDLIYEVTYNKWRYSAFIIDKVLIWAKIMKDIPLIHGIGFLRLFFNQEEMAVYPYNGYYSVLTTRSLLIAEKMSTLEVYESMKENGGLSL</sequence>
<reference evidence="1 2" key="1">
    <citation type="submission" date="2020-08" db="EMBL/GenBank/DDBJ databases">
        <title>A Genomic Blueprint of the Chicken Gut Microbiome.</title>
        <authorList>
            <person name="Gilroy R."/>
            <person name="Ravi A."/>
            <person name="Getino M."/>
            <person name="Pursley I."/>
            <person name="Horton D.L."/>
            <person name="Alikhan N.-F."/>
            <person name="Baker D."/>
            <person name="Gharbi K."/>
            <person name="Hall N."/>
            <person name="Watson M."/>
            <person name="Adriaenssens E.M."/>
            <person name="Foster-Nyarko E."/>
            <person name="Jarju S."/>
            <person name="Secka A."/>
            <person name="Antonio M."/>
            <person name="Oren A."/>
            <person name="Chaudhuri R."/>
            <person name="La Ragione R.M."/>
            <person name="Hildebrand F."/>
            <person name="Pallen M.J."/>
        </authorList>
    </citation>
    <scope>NUCLEOTIDE SEQUENCE [LARGE SCALE GENOMIC DNA]</scope>
    <source>
        <strain evidence="1 2">Sa1YVA6</strain>
    </source>
</reference>
<dbReference type="Proteomes" id="UP000600565">
    <property type="component" value="Unassembled WGS sequence"/>
</dbReference>
<name>A0ABR8XIE7_9BACL</name>
<dbReference type="EMBL" id="JACSPW010000001">
    <property type="protein sequence ID" value="MBD8031713.1"/>
    <property type="molecule type" value="Genomic_DNA"/>
</dbReference>